<dbReference type="EMBL" id="SMFQ01000003">
    <property type="protein sequence ID" value="TCJ87727.1"/>
    <property type="molecule type" value="Genomic_DNA"/>
</dbReference>
<dbReference type="Proteomes" id="UP000294887">
    <property type="component" value="Unassembled WGS sequence"/>
</dbReference>
<protein>
    <submittedName>
        <fullName evidence="1">Uncharacterized protein</fullName>
    </submittedName>
</protein>
<organism evidence="1 2">
    <name type="scientific">Cocleimonas flava</name>
    <dbReference type="NCBI Taxonomy" id="634765"/>
    <lineage>
        <taxon>Bacteria</taxon>
        <taxon>Pseudomonadati</taxon>
        <taxon>Pseudomonadota</taxon>
        <taxon>Gammaproteobacteria</taxon>
        <taxon>Thiotrichales</taxon>
        <taxon>Thiotrichaceae</taxon>
        <taxon>Cocleimonas</taxon>
    </lineage>
</organism>
<reference evidence="1 2" key="1">
    <citation type="submission" date="2019-03" db="EMBL/GenBank/DDBJ databases">
        <title>Genomic Encyclopedia of Type Strains, Phase IV (KMG-IV): sequencing the most valuable type-strain genomes for metagenomic binning, comparative biology and taxonomic classification.</title>
        <authorList>
            <person name="Goeker M."/>
        </authorList>
    </citation>
    <scope>NUCLEOTIDE SEQUENCE [LARGE SCALE GENOMIC DNA]</scope>
    <source>
        <strain evidence="1 2">DSM 24830</strain>
    </source>
</reference>
<evidence type="ECO:0000313" key="2">
    <source>
        <dbReference type="Proteomes" id="UP000294887"/>
    </source>
</evidence>
<comment type="caution">
    <text evidence="1">The sequence shown here is derived from an EMBL/GenBank/DDBJ whole genome shotgun (WGS) entry which is preliminary data.</text>
</comment>
<dbReference type="AlphaFoldDB" id="A0A4R1F0J0"/>
<accession>A0A4R1F0J0</accession>
<keyword evidence="2" id="KW-1185">Reference proteome</keyword>
<name>A0A4R1F0J0_9GAMM</name>
<gene>
    <name evidence="1" type="ORF">EV695_2242</name>
</gene>
<proteinExistence type="predicted"/>
<evidence type="ECO:0000313" key="1">
    <source>
        <dbReference type="EMBL" id="TCJ87727.1"/>
    </source>
</evidence>
<sequence length="69" mass="7830">MSNFIQTKPEMSSAFGSLSMRQDLINHSVTIGLKDWSLWDLDTEQVQFSKSIIHFIQPDGELVGLKVFS</sequence>
<dbReference type="RefSeq" id="WP_131905980.1">
    <property type="nucleotide sequence ID" value="NZ_BAAAFU010000004.1"/>
</dbReference>